<evidence type="ECO:0000256" key="1">
    <source>
        <dbReference type="SAM" id="Phobius"/>
    </source>
</evidence>
<feature type="transmembrane region" description="Helical" evidence="1">
    <location>
        <begin position="35"/>
        <end position="52"/>
    </location>
</feature>
<keyword evidence="1" id="KW-0472">Membrane</keyword>
<keyword evidence="1" id="KW-1133">Transmembrane helix</keyword>
<keyword evidence="1" id="KW-0812">Transmembrane</keyword>
<protein>
    <submittedName>
        <fullName evidence="2">Uncharacterized protein</fullName>
    </submittedName>
</protein>
<gene>
    <name evidence="2" type="ORF">NU887_04690</name>
</gene>
<sequence>MESLWFEIAIVSIIYALGNILMGHFEEQTPKIRRVGKYLMTLIIVCGVSAYFGRTVSMTLLSLFIIPLLYVHGYYLPKKKGINGWTGEPKSRYYEFRKWDKNIFSKGEDPENQSQKR</sequence>
<proteinExistence type="predicted"/>
<keyword evidence="3" id="KW-1185">Reference proteome</keyword>
<dbReference type="Proteomes" id="UP001142175">
    <property type="component" value="Unassembled WGS sequence"/>
</dbReference>
<organism evidence="2 3">
    <name type="scientific">Aquiflexum gelatinilyticum</name>
    <dbReference type="NCBI Taxonomy" id="2961943"/>
    <lineage>
        <taxon>Bacteria</taxon>
        <taxon>Pseudomonadati</taxon>
        <taxon>Bacteroidota</taxon>
        <taxon>Cytophagia</taxon>
        <taxon>Cytophagales</taxon>
        <taxon>Cyclobacteriaceae</taxon>
        <taxon>Aquiflexum</taxon>
    </lineage>
</organism>
<name>A0A9X2P914_9BACT</name>
<accession>A0A9X2P914</accession>
<comment type="caution">
    <text evidence="2">The sequence shown here is derived from an EMBL/GenBank/DDBJ whole genome shotgun (WGS) entry which is preliminary data.</text>
</comment>
<evidence type="ECO:0000313" key="2">
    <source>
        <dbReference type="EMBL" id="MCR9014320.1"/>
    </source>
</evidence>
<reference evidence="2" key="1">
    <citation type="submission" date="2022-08" db="EMBL/GenBank/DDBJ databases">
        <authorList>
            <person name="Zhang D."/>
        </authorList>
    </citation>
    <scope>NUCLEOTIDE SEQUENCE</scope>
    <source>
        <strain evidence="2">XJ19-11</strain>
    </source>
</reference>
<dbReference type="RefSeq" id="WP_258422202.1">
    <property type="nucleotide sequence ID" value="NZ_JANSUY010000002.1"/>
</dbReference>
<feature type="transmembrane region" description="Helical" evidence="1">
    <location>
        <begin position="6"/>
        <end position="23"/>
    </location>
</feature>
<dbReference type="EMBL" id="JANSUY010000002">
    <property type="protein sequence ID" value="MCR9014320.1"/>
    <property type="molecule type" value="Genomic_DNA"/>
</dbReference>
<evidence type="ECO:0000313" key="3">
    <source>
        <dbReference type="Proteomes" id="UP001142175"/>
    </source>
</evidence>
<feature type="transmembrane region" description="Helical" evidence="1">
    <location>
        <begin position="58"/>
        <end position="76"/>
    </location>
</feature>
<dbReference type="AlphaFoldDB" id="A0A9X2P914"/>